<comment type="function">
    <text evidence="9">Part of the binding-protein-dependent transport system for D-xylose. Probably responsible for the translocation of the substrate across the membrane.</text>
</comment>
<gene>
    <name evidence="12" type="ORF">PXH66_18215</name>
</gene>
<feature type="transmembrane region" description="Helical" evidence="11">
    <location>
        <begin position="272"/>
        <end position="289"/>
    </location>
</feature>
<dbReference type="GO" id="GO:0005886">
    <property type="term" value="C:plasma membrane"/>
    <property type="evidence" value="ECO:0007669"/>
    <property type="project" value="UniProtKB-SubCell"/>
</dbReference>
<evidence type="ECO:0000313" key="12">
    <source>
        <dbReference type="EMBL" id="WED64276.1"/>
    </source>
</evidence>
<protein>
    <recommendedName>
        <fullName evidence="10">Xylose transport system permease protein XylH</fullName>
    </recommendedName>
</protein>
<evidence type="ECO:0000256" key="9">
    <source>
        <dbReference type="ARBA" id="ARBA00035611"/>
    </source>
</evidence>
<evidence type="ECO:0000313" key="13">
    <source>
        <dbReference type="Proteomes" id="UP001218638"/>
    </source>
</evidence>
<keyword evidence="7 11" id="KW-1133">Transmembrane helix</keyword>
<comment type="subcellular location">
    <subcellularLocation>
        <location evidence="1">Cell membrane</location>
        <topology evidence="1">Multi-pass membrane protein</topology>
    </subcellularLocation>
</comment>
<dbReference type="RefSeq" id="WP_330931059.1">
    <property type="nucleotide sequence ID" value="NZ_CP119075.1"/>
</dbReference>
<proteinExistence type="predicted"/>
<dbReference type="Proteomes" id="UP001218638">
    <property type="component" value="Chromosome"/>
</dbReference>
<dbReference type="PANTHER" id="PTHR32196">
    <property type="entry name" value="ABC TRANSPORTER PERMEASE PROTEIN YPHD-RELATED-RELATED"/>
    <property type="match status" value="1"/>
</dbReference>
<reference evidence="12" key="1">
    <citation type="submission" date="2023-03" db="EMBL/GenBank/DDBJ databases">
        <title>Lomoglobus Profundus gen. nov., sp. nov., a novel member of the phylum Verrucomicrobia, isolated from deep-marine sediment of South China Sea.</title>
        <authorList>
            <person name="Ahmad T."/>
            <person name="Ishaq S.E."/>
            <person name="Wang F."/>
        </authorList>
    </citation>
    <scope>NUCLEOTIDE SEQUENCE</scope>
    <source>
        <strain evidence="12">LMO-M01</strain>
    </source>
</reference>
<feature type="transmembrane region" description="Helical" evidence="11">
    <location>
        <begin position="64"/>
        <end position="84"/>
    </location>
</feature>
<feature type="transmembrane region" description="Helical" evidence="11">
    <location>
        <begin position="90"/>
        <end position="111"/>
    </location>
</feature>
<feature type="transmembrane region" description="Helical" evidence="11">
    <location>
        <begin position="37"/>
        <end position="57"/>
    </location>
</feature>
<dbReference type="PANTHER" id="PTHR32196:SF32">
    <property type="entry name" value="XYLOSE TRANSPORT SYSTEM PERMEASE PROTEIN XYLH"/>
    <property type="match status" value="1"/>
</dbReference>
<feature type="transmembrane region" description="Helical" evidence="11">
    <location>
        <begin position="327"/>
        <end position="349"/>
    </location>
</feature>
<evidence type="ECO:0000256" key="5">
    <source>
        <dbReference type="ARBA" id="ARBA00022597"/>
    </source>
</evidence>
<dbReference type="CDD" id="cd06579">
    <property type="entry name" value="TM_PBP1_transp_AraH_like"/>
    <property type="match status" value="1"/>
</dbReference>
<feature type="transmembrane region" description="Helical" evidence="11">
    <location>
        <begin position="200"/>
        <end position="218"/>
    </location>
</feature>
<feature type="transmembrane region" description="Helical" evidence="11">
    <location>
        <begin position="12"/>
        <end position="31"/>
    </location>
</feature>
<organism evidence="12 13">
    <name type="scientific">Synoicihabitans lomoniglobus</name>
    <dbReference type="NCBI Taxonomy" id="2909285"/>
    <lineage>
        <taxon>Bacteria</taxon>
        <taxon>Pseudomonadati</taxon>
        <taxon>Verrucomicrobiota</taxon>
        <taxon>Opitutia</taxon>
        <taxon>Opitutales</taxon>
        <taxon>Opitutaceae</taxon>
        <taxon>Synoicihabitans</taxon>
    </lineage>
</organism>
<dbReference type="AlphaFoldDB" id="A0AAE9ZU15"/>
<keyword evidence="4" id="KW-0997">Cell inner membrane</keyword>
<feature type="transmembrane region" description="Helical" evidence="11">
    <location>
        <begin position="118"/>
        <end position="136"/>
    </location>
</feature>
<keyword evidence="2" id="KW-0813">Transport</keyword>
<keyword evidence="5" id="KW-0762">Sugar transport</keyword>
<evidence type="ECO:0000256" key="7">
    <source>
        <dbReference type="ARBA" id="ARBA00022989"/>
    </source>
</evidence>
<evidence type="ECO:0000256" key="3">
    <source>
        <dbReference type="ARBA" id="ARBA00022475"/>
    </source>
</evidence>
<dbReference type="KEGG" id="slom:PXH66_18215"/>
<keyword evidence="13" id="KW-1185">Reference proteome</keyword>
<dbReference type="GO" id="GO:0022857">
    <property type="term" value="F:transmembrane transporter activity"/>
    <property type="evidence" value="ECO:0007669"/>
    <property type="project" value="InterPro"/>
</dbReference>
<dbReference type="Pfam" id="PF02653">
    <property type="entry name" value="BPD_transp_2"/>
    <property type="match status" value="1"/>
</dbReference>
<evidence type="ECO:0000256" key="2">
    <source>
        <dbReference type="ARBA" id="ARBA00022448"/>
    </source>
</evidence>
<evidence type="ECO:0000256" key="10">
    <source>
        <dbReference type="ARBA" id="ARBA00035686"/>
    </source>
</evidence>
<evidence type="ECO:0000256" key="6">
    <source>
        <dbReference type="ARBA" id="ARBA00022692"/>
    </source>
</evidence>
<feature type="transmembrane region" description="Helical" evidence="11">
    <location>
        <begin position="158"/>
        <end position="179"/>
    </location>
</feature>
<accession>A0AAE9ZU15</accession>
<name>A0AAE9ZU15_9BACT</name>
<keyword evidence="8 11" id="KW-0472">Membrane</keyword>
<evidence type="ECO:0000256" key="11">
    <source>
        <dbReference type="SAM" id="Phobius"/>
    </source>
</evidence>
<evidence type="ECO:0000256" key="1">
    <source>
        <dbReference type="ARBA" id="ARBA00004651"/>
    </source>
</evidence>
<dbReference type="EMBL" id="CP119075">
    <property type="protein sequence ID" value="WED64276.1"/>
    <property type="molecule type" value="Genomic_DNA"/>
</dbReference>
<feature type="transmembrane region" description="Helical" evidence="11">
    <location>
        <begin position="224"/>
        <end position="242"/>
    </location>
</feature>
<keyword evidence="3" id="KW-1003">Cell membrane</keyword>
<dbReference type="InterPro" id="IPR001851">
    <property type="entry name" value="ABC_transp_permease"/>
</dbReference>
<evidence type="ECO:0000256" key="4">
    <source>
        <dbReference type="ARBA" id="ARBA00022519"/>
    </source>
</evidence>
<sequence length="375" mass="39581">MTKQISLRDFSLFLAIVGIWGFFTVLSPSYIESRNLSLLAIEMSTTAVAALGVLLIILCGHIDLAIGSGVGLFGGLAAVLTTWFGWPAPAALGVSLLAGILLWAGMGKFIVSQNIPAFIITLGGLLIFKGIFWLVIDVSTVPVVLGGQTNLYSLLTDFYLSPAMGYLLAFGVSAALAVATLKSRASRRRHNFAVEDQEVAFYKFMMQAIGLFIVVVVLNMFRGVPMSVIILCGIAFGIYVLTQHTSFGRYLYAIGGNEEAAFVSGVPVNRTVVTAFAIAGGLVAITGFLQTAKTGYSTTAVGQLMELDAIAACVIGGVSLKGGRGTVMGVMFGSLIMASLINGLTLISADPAIKFIARGTVLVLAVWMDVRLNKK</sequence>
<evidence type="ECO:0000256" key="8">
    <source>
        <dbReference type="ARBA" id="ARBA00023136"/>
    </source>
</evidence>
<keyword evidence="6 11" id="KW-0812">Transmembrane</keyword>